<gene>
    <name evidence="1" type="ORF">UFOVP436_68</name>
    <name evidence="2" type="ORF">UFOVP784_68</name>
</gene>
<dbReference type="EMBL" id="LR796737">
    <property type="protein sequence ID" value="CAB4162591.1"/>
    <property type="molecule type" value="Genomic_DNA"/>
</dbReference>
<proteinExistence type="predicted"/>
<sequence>MPSTAFAYIVDGEVAHLHFMANVIEHAVAAMKSDPKVVQIPEELVDLMEPTVGLGWTYVNGEFVPPSTTE</sequence>
<evidence type="ECO:0000313" key="1">
    <source>
        <dbReference type="EMBL" id="CAB4143066.1"/>
    </source>
</evidence>
<organism evidence="1">
    <name type="scientific">uncultured Caudovirales phage</name>
    <dbReference type="NCBI Taxonomy" id="2100421"/>
    <lineage>
        <taxon>Viruses</taxon>
        <taxon>Duplodnaviria</taxon>
        <taxon>Heunggongvirae</taxon>
        <taxon>Uroviricota</taxon>
        <taxon>Caudoviricetes</taxon>
        <taxon>Peduoviridae</taxon>
        <taxon>Maltschvirus</taxon>
        <taxon>Maltschvirus maltsch</taxon>
    </lineage>
</organism>
<dbReference type="EMBL" id="LR796418">
    <property type="protein sequence ID" value="CAB4143066.1"/>
    <property type="molecule type" value="Genomic_DNA"/>
</dbReference>
<name>A0A6J5MDN2_9CAUD</name>
<protein>
    <submittedName>
        <fullName evidence="1">Uncharacterized protein</fullName>
    </submittedName>
</protein>
<reference evidence="1" key="1">
    <citation type="submission" date="2020-04" db="EMBL/GenBank/DDBJ databases">
        <authorList>
            <person name="Chiriac C."/>
            <person name="Salcher M."/>
            <person name="Ghai R."/>
            <person name="Kavagutti S V."/>
        </authorList>
    </citation>
    <scope>NUCLEOTIDE SEQUENCE</scope>
</reference>
<accession>A0A6J5MDN2</accession>
<evidence type="ECO:0000313" key="2">
    <source>
        <dbReference type="EMBL" id="CAB4162591.1"/>
    </source>
</evidence>